<evidence type="ECO:0000313" key="1">
    <source>
        <dbReference type="EMBL" id="KIM42657.1"/>
    </source>
</evidence>
<reference evidence="2" key="2">
    <citation type="submission" date="2015-01" db="EMBL/GenBank/DDBJ databases">
        <title>Evolutionary Origins and Diversification of the Mycorrhizal Mutualists.</title>
        <authorList>
            <consortium name="DOE Joint Genome Institute"/>
            <consortium name="Mycorrhizal Genomics Consortium"/>
            <person name="Kohler A."/>
            <person name="Kuo A."/>
            <person name="Nagy L.G."/>
            <person name="Floudas D."/>
            <person name="Copeland A."/>
            <person name="Barry K.W."/>
            <person name="Cichocki N."/>
            <person name="Veneault-Fourrey C."/>
            <person name="LaButti K."/>
            <person name="Lindquist E.A."/>
            <person name="Lipzen A."/>
            <person name="Lundell T."/>
            <person name="Morin E."/>
            <person name="Murat C."/>
            <person name="Riley R."/>
            <person name="Ohm R."/>
            <person name="Sun H."/>
            <person name="Tunlid A."/>
            <person name="Henrissat B."/>
            <person name="Grigoriev I.V."/>
            <person name="Hibbett D.S."/>
            <person name="Martin F."/>
        </authorList>
    </citation>
    <scope>NUCLEOTIDE SEQUENCE [LARGE SCALE GENOMIC DNA]</scope>
    <source>
        <strain evidence="2">h7</strain>
    </source>
</reference>
<accession>A0A0C2YNS7</accession>
<keyword evidence="2" id="KW-1185">Reference proteome</keyword>
<evidence type="ECO:0000313" key="2">
    <source>
        <dbReference type="Proteomes" id="UP000053424"/>
    </source>
</evidence>
<gene>
    <name evidence="1" type="ORF">M413DRAFT_444340</name>
</gene>
<reference evidence="1 2" key="1">
    <citation type="submission" date="2014-04" db="EMBL/GenBank/DDBJ databases">
        <authorList>
            <consortium name="DOE Joint Genome Institute"/>
            <person name="Kuo A."/>
            <person name="Gay G."/>
            <person name="Dore J."/>
            <person name="Kohler A."/>
            <person name="Nagy L.G."/>
            <person name="Floudas D."/>
            <person name="Copeland A."/>
            <person name="Barry K.W."/>
            <person name="Cichocki N."/>
            <person name="Veneault-Fourrey C."/>
            <person name="LaButti K."/>
            <person name="Lindquist E.A."/>
            <person name="Lipzen A."/>
            <person name="Lundell T."/>
            <person name="Morin E."/>
            <person name="Murat C."/>
            <person name="Sun H."/>
            <person name="Tunlid A."/>
            <person name="Henrissat B."/>
            <person name="Grigoriev I.V."/>
            <person name="Hibbett D.S."/>
            <person name="Martin F."/>
            <person name="Nordberg H.P."/>
            <person name="Cantor M.N."/>
            <person name="Hua S.X."/>
        </authorList>
    </citation>
    <scope>NUCLEOTIDE SEQUENCE [LARGE SCALE GENOMIC DNA]</scope>
    <source>
        <strain evidence="2">h7</strain>
    </source>
</reference>
<dbReference type="EMBL" id="KN831777">
    <property type="protein sequence ID" value="KIM42657.1"/>
    <property type="molecule type" value="Genomic_DNA"/>
</dbReference>
<name>A0A0C2YNS7_HEBCY</name>
<proteinExistence type="predicted"/>
<protein>
    <submittedName>
        <fullName evidence="1">Uncharacterized protein</fullName>
    </submittedName>
</protein>
<dbReference type="HOGENOM" id="CLU_1970825_0_0_1"/>
<sequence length="127" mass="14035">MCGKLISLFDQLRSDAPPARPTETPSLLTRAFQQSLSRHPPILIPGPINRIPLEVLSNVFNLASDFIPIYRILPNQISSGAFIALDSRHWCFGRMYFHPSYGIGTGQGAPLCPPRRHPRSATLGCLV</sequence>
<organism evidence="1 2">
    <name type="scientific">Hebeloma cylindrosporum</name>
    <dbReference type="NCBI Taxonomy" id="76867"/>
    <lineage>
        <taxon>Eukaryota</taxon>
        <taxon>Fungi</taxon>
        <taxon>Dikarya</taxon>
        <taxon>Basidiomycota</taxon>
        <taxon>Agaricomycotina</taxon>
        <taxon>Agaricomycetes</taxon>
        <taxon>Agaricomycetidae</taxon>
        <taxon>Agaricales</taxon>
        <taxon>Agaricineae</taxon>
        <taxon>Hymenogastraceae</taxon>
        <taxon>Hebeloma</taxon>
    </lineage>
</organism>
<dbReference type="Proteomes" id="UP000053424">
    <property type="component" value="Unassembled WGS sequence"/>
</dbReference>
<dbReference type="AlphaFoldDB" id="A0A0C2YNS7"/>